<evidence type="ECO:0000313" key="1">
    <source>
        <dbReference type="EMBL" id="DAF85733.1"/>
    </source>
</evidence>
<protein>
    <submittedName>
        <fullName evidence="1">Uncharacterized protein</fullName>
    </submittedName>
</protein>
<dbReference type="EMBL" id="BK015930">
    <property type="protein sequence ID" value="DAF85733.1"/>
    <property type="molecule type" value="Genomic_DNA"/>
</dbReference>
<accession>A0A8S5TU48</accession>
<proteinExistence type="predicted"/>
<name>A0A8S5TU48_9CAUD</name>
<sequence length="66" mass="7756">MKLLLIGFVLSIGWQLGDALIAFLYYICRESIKKTRWYQEIIGRKETIKDHNRANVVKNKIGFDIN</sequence>
<reference evidence="1" key="1">
    <citation type="journal article" date="2021" name="Proc. Natl. Acad. Sci. U.S.A.">
        <title>A Catalog of Tens of Thousands of Viruses from Human Metagenomes Reveals Hidden Associations with Chronic Diseases.</title>
        <authorList>
            <person name="Tisza M.J."/>
            <person name="Buck C.B."/>
        </authorList>
    </citation>
    <scope>NUCLEOTIDE SEQUENCE</scope>
    <source>
        <strain evidence="1">CtWT735</strain>
    </source>
</reference>
<organism evidence="1">
    <name type="scientific">Siphoviridae sp. ctWT735</name>
    <dbReference type="NCBI Taxonomy" id="2825538"/>
    <lineage>
        <taxon>Viruses</taxon>
        <taxon>Duplodnaviria</taxon>
        <taxon>Heunggongvirae</taxon>
        <taxon>Uroviricota</taxon>
        <taxon>Caudoviricetes</taxon>
    </lineage>
</organism>